<gene>
    <name evidence="2" type="ORF">BRCON_2534</name>
</gene>
<sequence length="205" mass="22611">MRSIDEIYAPFGREVCEEVRRCAATSGDISALLARLQLPPSGSISAQHETLKAFIFQYGVAFFLEMVRSHRSPAEVEAAKAAMLLRRLMGDTRSQALPKRPEAGIGDPNAKRASSAVSPSSSMSPPPAPTSGPSSPAASPSPNATGERKFIVTATYVGPDRRSGRDRRRAHHDRRLKVELIFQNKRYGGRDRRKTKRRAEDREKP</sequence>
<dbReference type="KEGG" id="schv:BRCON_2534"/>
<dbReference type="EMBL" id="CP030759">
    <property type="protein sequence ID" value="AXA37276.1"/>
    <property type="molecule type" value="Genomic_DNA"/>
</dbReference>
<feature type="compositionally biased region" description="Basic residues" evidence="1">
    <location>
        <begin position="164"/>
        <end position="175"/>
    </location>
</feature>
<dbReference type="AlphaFoldDB" id="A0A2Z4Y8D2"/>
<proteinExistence type="predicted"/>
<name>A0A2Z4Y8D2_SUMC1</name>
<evidence type="ECO:0000313" key="2">
    <source>
        <dbReference type="EMBL" id="AXA37276.1"/>
    </source>
</evidence>
<evidence type="ECO:0000313" key="3">
    <source>
        <dbReference type="Proteomes" id="UP000262583"/>
    </source>
</evidence>
<evidence type="ECO:0000256" key="1">
    <source>
        <dbReference type="SAM" id="MobiDB-lite"/>
    </source>
</evidence>
<feature type="compositionally biased region" description="Low complexity" evidence="1">
    <location>
        <begin position="113"/>
        <end position="123"/>
    </location>
</feature>
<protein>
    <submittedName>
        <fullName evidence="2">Uncharacterized protein</fullName>
    </submittedName>
</protein>
<feature type="compositionally biased region" description="Low complexity" evidence="1">
    <location>
        <begin position="131"/>
        <end position="142"/>
    </location>
</feature>
<accession>A0A2Z4Y8D2</accession>
<dbReference type="Proteomes" id="UP000262583">
    <property type="component" value="Chromosome"/>
</dbReference>
<feature type="region of interest" description="Disordered" evidence="1">
    <location>
        <begin position="92"/>
        <end position="205"/>
    </location>
</feature>
<organism evidence="2 3">
    <name type="scientific">Sumerlaea chitinivorans</name>
    <dbReference type="NCBI Taxonomy" id="2250252"/>
    <lineage>
        <taxon>Bacteria</taxon>
        <taxon>Candidatus Sumerlaeota</taxon>
        <taxon>Candidatus Sumerlaeia</taxon>
        <taxon>Candidatus Sumerlaeales</taxon>
        <taxon>Candidatus Sumerlaeaceae</taxon>
        <taxon>Candidatus Sumerlaea</taxon>
    </lineage>
</organism>
<reference evidence="2 3" key="1">
    <citation type="submission" date="2018-05" db="EMBL/GenBank/DDBJ databases">
        <title>A metagenomic window into the 2 km-deep terrestrial subsurface aquifer revealed taxonomically and functionally diverse microbial community comprising novel uncultured bacterial lineages.</title>
        <authorList>
            <person name="Kadnikov V.V."/>
            <person name="Mardanov A.V."/>
            <person name="Beletsky A.V."/>
            <person name="Banks D."/>
            <person name="Pimenov N.V."/>
            <person name="Frank Y.A."/>
            <person name="Karnachuk O.V."/>
            <person name="Ravin N.V."/>
        </authorList>
    </citation>
    <scope>NUCLEOTIDE SEQUENCE [LARGE SCALE GENOMIC DNA]</scope>
    <source>
        <strain evidence="2">BY</strain>
    </source>
</reference>